<comment type="caution">
    <text evidence="5">The sequence shown here is derived from an EMBL/GenBank/DDBJ whole genome shotgun (WGS) entry which is preliminary data.</text>
</comment>
<dbReference type="InterPro" id="IPR004792">
    <property type="entry name" value="BaiN-like"/>
</dbReference>
<dbReference type="NCBIfam" id="TIGR00275">
    <property type="entry name" value="aminoacetone oxidase family FAD-binding enzyme"/>
    <property type="match status" value="1"/>
</dbReference>
<gene>
    <name evidence="5" type="ORF">SDC9_146418</name>
</gene>
<sequence length="194" mass="22068">MAITVINSKNKKIYDDFGELEFTKYGLDGPIIKSASCRMKDTSKENYKINLDLKPALDEEKLDKRIIKDFTKYTNKNFENSLDDLLPKKLIPIIIELSEIPRHLKVNQISKKQRLDLVHLLKNLTFTVKRYRPIEEAIVTSGGIKVSEINASTMESKIIKNLFFAGEIIDVDAYTGGFNLQIAYSTAYLAGINC</sequence>
<dbReference type="Gene3D" id="1.10.8.260">
    <property type="entry name" value="HI0933 insert domain-like"/>
    <property type="match status" value="1"/>
</dbReference>
<keyword evidence="3" id="KW-0274">FAD</keyword>
<dbReference type="InterPro" id="IPR036188">
    <property type="entry name" value="FAD/NAD-bd_sf"/>
</dbReference>
<dbReference type="SUPFAM" id="SSF160996">
    <property type="entry name" value="HI0933 insert domain-like"/>
    <property type="match status" value="1"/>
</dbReference>
<evidence type="ECO:0000256" key="2">
    <source>
        <dbReference type="ARBA" id="ARBA00022630"/>
    </source>
</evidence>
<dbReference type="Pfam" id="PF22780">
    <property type="entry name" value="HI0933_like_1st"/>
    <property type="match status" value="1"/>
</dbReference>
<comment type="cofactor">
    <cofactor evidence="1">
        <name>FAD</name>
        <dbReference type="ChEBI" id="CHEBI:57692"/>
    </cofactor>
</comment>
<dbReference type="PANTHER" id="PTHR42887:SF2">
    <property type="entry name" value="OS12G0638800 PROTEIN"/>
    <property type="match status" value="1"/>
</dbReference>
<dbReference type="AlphaFoldDB" id="A0A645EB65"/>
<keyword evidence="2" id="KW-0285">Flavoprotein</keyword>
<dbReference type="InterPro" id="IPR023166">
    <property type="entry name" value="BaiN-like_dom_sf"/>
</dbReference>
<dbReference type="Gene3D" id="3.50.50.60">
    <property type="entry name" value="FAD/NAD(P)-binding domain"/>
    <property type="match status" value="1"/>
</dbReference>
<dbReference type="EMBL" id="VSSQ01045330">
    <property type="protein sequence ID" value="MPM99227.1"/>
    <property type="molecule type" value="Genomic_DNA"/>
</dbReference>
<protein>
    <recommendedName>
        <fullName evidence="4">RsdA/BaiN/AoA(So)-like insert domain-containing protein</fullName>
    </recommendedName>
</protein>
<evidence type="ECO:0000256" key="1">
    <source>
        <dbReference type="ARBA" id="ARBA00001974"/>
    </source>
</evidence>
<reference evidence="5" key="1">
    <citation type="submission" date="2019-08" db="EMBL/GenBank/DDBJ databases">
        <authorList>
            <person name="Kucharzyk K."/>
            <person name="Murdoch R.W."/>
            <person name="Higgins S."/>
            <person name="Loffler F."/>
        </authorList>
    </citation>
    <scope>NUCLEOTIDE SEQUENCE</scope>
</reference>
<dbReference type="PANTHER" id="PTHR42887">
    <property type="entry name" value="OS12G0638800 PROTEIN"/>
    <property type="match status" value="1"/>
</dbReference>
<evidence type="ECO:0000313" key="5">
    <source>
        <dbReference type="EMBL" id="MPM99227.1"/>
    </source>
</evidence>
<proteinExistence type="predicted"/>
<accession>A0A645EB65</accession>
<evidence type="ECO:0000256" key="3">
    <source>
        <dbReference type="ARBA" id="ARBA00022827"/>
    </source>
</evidence>
<dbReference type="SUPFAM" id="SSF51905">
    <property type="entry name" value="FAD/NAD(P)-binding domain"/>
    <property type="match status" value="1"/>
</dbReference>
<organism evidence="5">
    <name type="scientific">bioreactor metagenome</name>
    <dbReference type="NCBI Taxonomy" id="1076179"/>
    <lineage>
        <taxon>unclassified sequences</taxon>
        <taxon>metagenomes</taxon>
        <taxon>ecological metagenomes</taxon>
    </lineage>
</organism>
<evidence type="ECO:0000259" key="4">
    <source>
        <dbReference type="Pfam" id="PF22780"/>
    </source>
</evidence>
<dbReference type="Gene3D" id="2.40.30.10">
    <property type="entry name" value="Translation factors"/>
    <property type="match status" value="1"/>
</dbReference>
<feature type="domain" description="RsdA/BaiN/AoA(So)-like insert" evidence="4">
    <location>
        <begin position="6"/>
        <end position="139"/>
    </location>
</feature>
<dbReference type="InterPro" id="IPR055178">
    <property type="entry name" value="RsdA/BaiN/AoA(So)-like_dom"/>
</dbReference>
<name>A0A645EB65_9ZZZZ</name>